<keyword evidence="1" id="KW-0175">Coiled coil</keyword>
<sequence>MEVAPELVSKLNYGTSNQLETVAKRVKASKEIGVNIVREHPYYSRLPNCKIEEKIKEIDCKLTNQKYAALHSSMAKSKDCLKVCIQRTDESDASLQDANHVYSELLPILNKVCHVYSHPLILSDRCAQLIKKFHECWDSRHNHLKNFEMVDAEAMLAQGIKYLELAVKTGSEEADQAVSEVITEDTKKYLKNFEDKVAQLEKFTQDSIKDYGNHDVKLKDDLKTLDSVLNAEKSAHEDATSKHQNKSANLREKIKTNHEKQEELRRQLKILEDEERSLLDENDKENENHNTNTKNYQTKRDGLLLTKSNFMSLKNASEGCNDVMGKIQAASSDLANCCIKTKKNTNQLMMDTHRTAFERYREALVMLIVTYRVQIRDSKRNIDYLQEQLDHLKIDLEKAVQGALNVVVEQKRAEVTRYQRALVQQKSIIKASQDRVEKLEDDLAKCDKELDNRHGVKPEGVSDLYNKRVDSIETRWKSDGIGNDHIQKLSLLPDPELRGDTIRSLDPVSTS</sequence>
<feature type="region of interest" description="Disordered" evidence="2">
    <location>
        <begin position="233"/>
        <end position="263"/>
    </location>
</feature>
<organism evidence="3">
    <name type="scientific">Bolinopsis mikado</name>
    <dbReference type="NCBI Taxonomy" id="2516999"/>
    <lineage>
        <taxon>Eukaryota</taxon>
        <taxon>Metazoa</taxon>
        <taxon>Ctenophora</taxon>
        <taxon>Tentaculata</taxon>
        <taxon>Lobata</taxon>
        <taxon>Bolinopsidae</taxon>
        <taxon>Bolinopsis</taxon>
    </lineage>
</organism>
<name>A0A3T1DGK8_9METZ</name>
<reference evidence="3" key="1">
    <citation type="submission" date="2019-02" db="EMBL/GenBank/DDBJ databases">
        <title>Identification of a ctenophore-specific novel protein CTENO64 as a component of comb plate cilia.</title>
        <authorList>
            <person name="Jokura K."/>
            <person name="Inaba K."/>
        </authorList>
    </citation>
    <scope>NUCLEOTIDE SEQUENCE</scope>
</reference>
<gene>
    <name evidence="3" type="primary">BmCTENO64</name>
</gene>
<evidence type="ECO:0000313" key="3">
    <source>
        <dbReference type="EMBL" id="BBI47477.1"/>
    </source>
</evidence>
<feature type="compositionally biased region" description="Basic and acidic residues" evidence="2">
    <location>
        <begin position="249"/>
        <end position="263"/>
    </location>
</feature>
<proteinExistence type="evidence at transcript level"/>
<accession>A0A3T1DGK8</accession>
<protein>
    <submittedName>
        <fullName evidence="3">Comb plate cilium protein CTENO64</fullName>
    </submittedName>
</protein>
<evidence type="ECO:0000256" key="2">
    <source>
        <dbReference type="SAM" id="MobiDB-lite"/>
    </source>
</evidence>
<dbReference type="AlphaFoldDB" id="A0A3T1DGK8"/>
<evidence type="ECO:0000256" key="1">
    <source>
        <dbReference type="SAM" id="Coils"/>
    </source>
</evidence>
<dbReference type="EMBL" id="LC462191">
    <property type="protein sequence ID" value="BBI47477.1"/>
    <property type="molecule type" value="mRNA"/>
</dbReference>
<feature type="coiled-coil region" evidence="1">
    <location>
        <begin position="422"/>
        <end position="449"/>
    </location>
</feature>